<feature type="transmembrane region" description="Helical" evidence="1">
    <location>
        <begin position="331"/>
        <end position="356"/>
    </location>
</feature>
<organism evidence="2 3">
    <name type="scientific">Shivajiella indica</name>
    <dbReference type="NCBI Taxonomy" id="872115"/>
    <lineage>
        <taxon>Bacteria</taxon>
        <taxon>Pseudomonadati</taxon>
        <taxon>Bacteroidota</taxon>
        <taxon>Cytophagia</taxon>
        <taxon>Cytophagales</taxon>
        <taxon>Cyclobacteriaceae</taxon>
        <taxon>Shivajiella</taxon>
    </lineage>
</organism>
<name>A0ABW5BAP3_9BACT</name>
<gene>
    <name evidence="2" type="ORF">ACFSKV_10040</name>
</gene>
<dbReference type="Pfam" id="PF02667">
    <property type="entry name" value="SCFA_trans"/>
    <property type="match status" value="1"/>
</dbReference>
<proteinExistence type="predicted"/>
<keyword evidence="1" id="KW-0472">Membrane</keyword>
<protein>
    <submittedName>
        <fullName evidence="2">TIGR00366 family protein</fullName>
    </submittedName>
</protein>
<dbReference type="RefSeq" id="WP_380802062.1">
    <property type="nucleotide sequence ID" value="NZ_JBHUIV010000016.1"/>
</dbReference>
<dbReference type="InterPro" id="IPR006160">
    <property type="entry name" value="SCFA_transpt_AtoE"/>
</dbReference>
<accession>A0ABW5BAP3</accession>
<feature type="transmembrane region" description="Helical" evidence="1">
    <location>
        <begin position="258"/>
        <end position="276"/>
    </location>
</feature>
<dbReference type="EMBL" id="JBHUIV010000016">
    <property type="protein sequence ID" value="MFD2201910.1"/>
    <property type="molecule type" value="Genomic_DNA"/>
</dbReference>
<sequence>MEKRFRFPTTFEIALLLSLFVFLLALAFTRPEGHAFFQYGFEVLQFWKTGFWELLEFTMQMVLILVLGHTLALSYPVEKALNFMSGLVKNNTHAVLLTGSLAMFAGYLNWGFGLVLGAIMARKIGEVAQRKSLKINYPLVGASGYLGMMVWHGGLSGSATLKVAEPDHFLADVTGVISIQETVFSDFNLWINFFLVLGLMLTLFFLSKKRFDTGHLEILDFPKMQHNESRDRVGSVLGSLILFLVMVDFFTAGGDWSFIDLNFVNFALIGTGLLFFRSLGSYVNGLSSAVKGATDIIIQFPFYAGILGMMKYSGLLVLLAEDMVSRSDPGFFPLLSFLSAAFVNFFIPSGGGQWAIQGPVMMEAALKMGLDIPKMIMAFAFGDQLTNMLQPFWALPLLSITGIPAKEIFKYTVYFFLIGLLVFGLGVWIFIA</sequence>
<feature type="transmembrane region" description="Helical" evidence="1">
    <location>
        <begin position="187"/>
        <end position="206"/>
    </location>
</feature>
<reference evidence="3" key="1">
    <citation type="journal article" date="2019" name="Int. J. Syst. Evol. Microbiol.">
        <title>The Global Catalogue of Microorganisms (GCM) 10K type strain sequencing project: providing services to taxonomists for standard genome sequencing and annotation.</title>
        <authorList>
            <consortium name="The Broad Institute Genomics Platform"/>
            <consortium name="The Broad Institute Genome Sequencing Center for Infectious Disease"/>
            <person name="Wu L."/>
            <person name="Ma J."/>
        </authorList>
    </citation>
    <scope>NUCLEOTIDE SEQUENCE [LARGE SCALE GENOMIC DNA]</scope>
    <source>
        <strain evidence="3">KCTC 19812</strain>
    </source>
</reference>
<dbReference type="PANTHER" id="PTHR41983:SF2">
    <property type="entry name" value="SHORT-CHAIN FATTY ACID TRANSPORTER-RELATED"/>
    <property type="match status" value="1"/>
</dbReference>
<comment type="caution">
    <text evidence="2">The sequence shown here is derived from an EMBL/GenBank/DDBJ whole genome shotgun (WGS) entry which is preliminary data.</text>
</comment>
<feature type="transmembrane region" description="Helical" evidence="1">
    <location>
        <begin position="233"/>
        <end position="252"/>
    </location>
</feature>
<dbReference type="Proteomes" id="UP001597414">
    <property type="component" value="Unassembled WGS sequence"/>
</dbReference>
<evidence type="ECO:0000313" key="2">
    <source>
        <dbReference type="EMBL" id="MFD2201910.1"/>
    </source>
</evidence>
<feature type="transmembrane region" description="Helical" evidence="1">
    <location>
        <begin position="94"/>
        <end position="121"/>
    </location>
</feature>
<feature type="transmembrane region" description="Helical" evidence="1">
    <location>
        <begin position="296"/>
        <end position="319"/>
    </location>
</feature>
<evidence type="ECO:0000256" key="1">
    <source>
        <dbReference type="SAM" id="Phobius"/>
    </source>
</evidence>
<keyword evidence="1" id="KW-0812">Transmembrane</keyword>
<evidence type="ECO:0000313" key="3">
    <source>
        <dbReference type="Proteomes" id="UP001597414"/>
    </source>
</evidence>
<feature type="transmembrane region" description="Helical" evidence="1">
    <location>
        <begin position="413"/>
        <end position="431"/>
    </location>
</feature>
<dbReference type="PANTHER" id="PTHR41983">
    <property type="entry name" value="SHORT-CHAIN FATTY ACID TRANSPORTER-RELATED"/>
    <property type="match status" value="1"/>
</dbReference>
<keyword evidence="3" id="KW-1185">Reference proteome</keyword>
<keyword evidence="1" id="KW-1133">Transmembrane helix</keyword>